<protein>
    <submittedName>
        <fullName evidence="2">Uncharacterized protein</fullName>
    </submittedName>
</protein>
<gene>
    <name evidence="2" type="ORF">VTJ83DRAFT_1496</name>
</gene>
<proteinExistence type="predicted"/>
<name>A0ABR4DIB7_9PEZI</name>
<reference evidence="2 3" key="1">
    <citation type="journal article" date="2024" name="Commun. Biol.">
        <title>Comparative genomic analysis of thermophilic fungi reveals convergent evolutionary adaptations and gene losses.</title>
        <authorList>
            <person name="Steindorff A.S."/>
            <person name="Aguilar-Pontes M.V."/>
            <person name="Robinson A.J."/>
            <person name="Andreopoulos B."/>
            <person name="LaButti K."/>
            <person name="Kuo A."/>
            <person name="Mondo S."/>
            <person name="Riley R."/>
            <person name="Otillar R."/>
            <person name="Haridas S."/>
            <person name="Lipzen A."/>
            <person name="Grimwood J."/>
            <person name="Schmutz J."/>
            <person name="Clum A."/>
            <person name="Reid I.D."/>
            <person name="Moisan M.C."/>
            <person name="Butler G."/>
            <person name="Nguyen T.T.M."/>
            <person name="Dewar K."/>
            <person name="Conant G."/>
            <person name="Drula E."/>
            <person name="Henrissat B."/>
            <person name="Hansel C."/>
            <person name="Singer S."/>
            <person name="Hutchinson M.I."/>
            <person name="de Vries R.P."/>
            <person name="Natvig D.O."/>
            <person name="Powell A.J."/>
            <person name="Tsang A."/>
            <person name="Grigoriev I.V."/>
        </authorList>
    </citation>
    <scope>NUCLEOTIDE SEQUENCE [LARGE SCALE GENOMIC DNA]</scope>
    <source>
        <strain evidence="2 3">ATCC 22073</strain>
    </source>
</reference>
<organism evidence="2 3">
    <name type="scientific">Remersonia thermophila</name>
    <dbReference type="NCBI Taxonomy" id="72144"/>
    <lineage>
        <taxon>Eukaryota</taxon>
        <taxon>Fungi</taxon>
        <taxon>Dikarya</taxon>
        <taxon>Ascomycota</taxon>
        <taxon>Pezizomycotina</taxon>
        <taxon>Sordariomycetes</taxon>
        <taxon>Sordariomycetidae</taxon>
        <taxon>Sordariales</taxon>
        <taxon>Sordariales incertae sedis</taxon>
        <taxon>Remersonia</taxon>
    </lineage>
</organism>
<keyword evidence="3" id="KW-1185">Reference proteome</keyword>
<feature type="compositionally biased region" description="Pro residues" evidence="1">
    <location>
        <begin position="155"/>
        <end position="183"/>
    </location>
</feature>
<dbReference type="RefSeq" id="XP_070868036.1">
    <property type="nucleotide sequence ID" value="XM_071007661.1"/>
</dbReference>
<evidence type="ECO:0000313" key="3">
    <source>
        <dbReference type="Proteomes" id="UP001600064"/>
    </source>
</evidence>
<evidence type="ECO:0000256" key="1">
    <source>
        <dbReference type="SAM" id="MobiDB-lite"/>
    </source>
</evidence>
<accession>A0ABR4DIB7</accession>
<evidence type="ECO:0000313" key="2">
    <source>
        <dbReference type="EMBL" id="KAL2269312.1"/>
    </source>
</evidence>
<dbReference type="EMBL" id="JAZGUE010000002">
    <property type="protein sequence ID" value="KAL2269312.1"/>
    <property type="molecule type" value="Genomic_DNA"/>
</dbReference>
<feature type="region of interest" description="Disordered" evidence="1">
    <location>
        <begin position="149"/>
        <end position="183"/>
    </location>
</feature>
<comment type="caution">
    <text evidence="2">The sequence shown here is derived from an EMBL/GenBank/DDBJ whole genome shotgun (WGS) entry which is preliminary data.</text>
</comment>
<sequence>MPCSWGVWESWMPSPSPLSRTRGVYEGTRARRSGVNMDIKLELCTILRLILSSFRSTQHSFPAILHAYVVLLAVPLRESQFHPIISPIDRMLFAFEVPEYRWESSRGPNSPCPSASLDGLPPFGPGLCFTHLYEPSSEDLGDVPVMFDLHELARPPTPPPYGPRPGPNPQPPPNAPPTPPADG</sequence>
<dbReference type="GeneID" id="98122305"/>
<dbReference type="Proteomes" id="UP001600064">
    <property type="component" value="Unassembled WGS sequence"/>
</dbReference>